<dbReference type="AlphaFoldDB" id="A0AA45L6D0"/>
<feature type="transmembrane region" description="Helical" evidence="1">
    <location>
        <begin position="31"/>
        <end position="55"/>
    </location>
</feature>
<reference evidence="2" key="1">
    <citation type="submission" date="2021-04" db="EMBL/GenBank/DDBJ databases">
        <title>Genomic sequence of Actinosynnema pretiosum subsp. pretiosum ATCC 31280 (C-14919).</title>
        <authorList>
            <person name="Bai L."/>
            <person name="Wang X."/>
            <person name="Xiao Y."/>
        </authorList>
    </citation>
    <scope>NUCLEOTIDE SEQUENCE</scope>
    <source>
        <strain evidence="2">ATCC 31280</strain>
    </source>
</reference>
<sequence>MFGIATVVAVAGLVWFLLTLKDVQLSALNSIAGVTSLAIGVISLVVAVASLVVAIRAGRPPSSPDQARDQLRHAVLRQWDREIGIRKLRTPRPLRLTWAPSPRRNVSARVVGAPAPSGGLALRAGERPTTELMRQFRDLPSRRLVVLGQTGAGKSVLAMLLTADLLTEPQDGDPVPVLLPIAGWNPAEELGTWLARRVHEEYPNVISAAGAKELVGANKVMAVLDGLDEMPEALMPSALGAIDAASEGLWIVLTCRGVEYERLTTEHAPLSRAVVVEIKPIAPDDAGVYLRDNETQGDPRWLPVVNHMHTDNGKNLAEAFTTPLVLFLARNAYCAPTSRPTDLITIADQGTAAVTNHVLAEFIPAVYARTEEGQHPCKAEKAERWLRTLANHLADHRTDGVNLNWWQLDRAVPARLVGLLIAAVIMLVGTFGVFSLVLLTSGRPDKALAGALGLSLLAAALAGPAAGRAALGVPNRRIAVAVVAAALRDGSTGALVYCSFILLAGGYRNLGDLSYLAALSQPAVAIMLLGTAIGVVTNGLAMTRSPVPTQPSLSGRALATGALSGMGMAALVGLPVAAAAGAIAEIGGLRRCDHADAGHGHHRDRGRCHHVVRLGLGRPTRRT</sequence>
<keyword evidence="1" id="KW-0812">Transmembrane</keyword>
<proteinExistence type="predicted"/>
<organism evidence="2 3">
    <name type="scientific">Actinosynnema pretiosum subsp. pretiosum</name>
    <dbReference type="NCBI Taxonomy" id="103721"/>
    <lineage>
        <taxon>Bacteria</taxon>
        <taxon>Bacillati</taxon>
        <taxon>Actinomycetota</taxon>
        <taxon>Actinomycetes</taxon>
        <taxon>Pseudonocardiales</taxon>
        <taxon>Pseudonocardiaceae</taxon>
        <taxon>Actinosynnema</taxon>
    </lineage>
</organism>
<name>A0AA45L6D0_9PSEU</name>
<dbReference type="Gene3D" id="3.40.50.300">
    <property type="entry name" value="P-loop containing nucleotide triphosphate hydrolases"/>
    <property type="match status" value="1"/>
</dbReference>
<dbReference type="InterPro" id="IPR025662">
    <property type="entry name" value="Sigma_54_int_dom_ATP-bd_1"/>
</dbReference>
<dbReference type="Proteomes" id="UP000677152">
    <property type="component" value="Chromosome"/>
</dbReference>
<evidence type="ECO:0000256" key="1">
    <source>
        <dbReference type="SAM" id="Phobius"/>
    </source>
</evidence>
<dbReference type="SUPFAM" id="SSF52540">
    <property type="entry name" value="P-loop containing nucleoside triphosphate hydrolases"/>
    <property type="match status" value="1"/>
</dbReference>
<gene>
    <name evidence="2" type="ORF">KCV87_33015</name>
</gene>
<feature type="transmembrane region" description="Helical" evidence="1">
    <location>
        <begin position="478"/>
        <end position="503"/>
    </location>
</feature>
<feature type="transmembrane region" description="Helical" evidence="1">
    <location>
        <begin position="447"/>
        <end position="466"/>
    </location>
</feature>
<accession>A0AA45L6D0</accession>
<keyword evidence="1" id="KW-0472">Membrane</keyword>
<protein>
    <recommendedName>
        <fullName evidence="4">NACHT domain-containing protein</fullName>
    </recommendedName>
</protein>
<evidence type="ECO:0008006" key="4">
    <source>
        <dbReference type="Google" id="ProtNLM"/>
    </source>
</evidence>
<feature type="transmembrane region" description="Helical" evidence="1">
    <location>
        <begin position="523"/>
        <end position="541"/>
    </location>
</feature>
<feature type="transmembrane region" description="Helical" evidence="1">
    <location>
        <begin position="562"/>
        <end position="584"/>
    </location>
</feature>
<evidence type="ECO:0000313" key="2">
    <source>
        <dbReference type="EMBL" id="QUF04107.1"/>
    </source>
</evidence>
<keyword evidence="1" id="KW-1133">Transmembrane helix</keyword>
<dbReference type="PROSITE" id="PS00675">
    <property type="entry name" value="SIGMA54_INTERACT_1"/>
    <property type="match status" value="1"/>
</dbReference>
<dbReference type="EMBL" id="CP073249">
    <property type="protein sequence ID" value="QUF04107.1"/>
    <property type="molecule type" value="Genomic_DNA"/>
</dbReference>
<feature type="transmembrane region" description="Helical" evidence="1">
    <location>
        <begin position="416"/>
        <end position="441"/>
    </location>
</feature>
<evidence type="ECO:0000313" key="3">
    <source>
        <dbReference type="Proteomes" id="UP000677152"/>
    </source>
</evidence>
<dbReference type="InterPro" id="IPR027417">
    <property type="entry name" value="P-loop_NTPase"/>
</dbReference>